<dbReference type="AlphaFoldDB" id="A0A3N2QBZ8"/>
<gene>
    <name evidence="2" type="ORF">EDM02_04485</name>
</gene>
<evidence type="ECO:0000313" key="2">
    <source>
        <dbReference type="EMBL" id="ROT47112.1"/>
    </source>
</evidence>
<reference evidence="2 3" key="1">
    <citation type="submission" date="2018-09" db="EMBL/GenBank/DDBJ databases">
        <title>Comparative Genomics of Wolbachia-Cardinium Dual Endosymbiosis in a Plant-Parasitic Nematode.</title>
        <authorList>
            <person name="Brown A.M.V."/>
            <person name="Wasala S.K."/>
            <person name="Howe D.K."/>
            <person name="Peetz A.B."/>
            <person name="Zasada I.A."/>
            <person name="Denver D.R."/>
        </authorList>
    </citation>
    <scope>NUCLEOTIDE SEQUENCE [LARGE SCALE GENOMIC DNA]</scope>
    <source>
        <strain evidence="2 3">Pp_1</strain>
    </source>
</reference>
<dbReference type="GO" id="GO:0004721">
    <property type="term" value="F:phosphoprotein phosphatase activity"/>
    <property type="evidence" value="ECO:0007669"/>
    <property type="project" value="InterPro"/>
</dbReference>
<dbReference type="Proteomes" id="UP000270927">
    <property type="component" value="Unassembled WGS sequence"/>
</dbReference>
<dbReference type="InterPro" id="IPR026893">
    <property type="entry name" value="Tyr/Ser_Pase_IphP-type"/>
</dbReference>
<dbReference type="OrthoDB" id="978336at2"/>
<sequence>MQNAIYYYKKYTCLCGLLLFLQAFNCANKRPRLVPQPAPVPPPAPEFIKTKNSHPLTIKAYQKVSCNEYTQKKSLEPLPKKSYKKIYNFDFEDAIQKLREAADAKRGIRWTLTGDTLLRNAAQASATLYVAEDYVIQILNIFRAAKKICALYGKSGSLFEKLATKCMNQYTSLDYAEETEDFWINKVKSTNSVVVMKLQLILFPEEDSDAINQKLRLAENYVGFDDTHYNITTTFTLGEQQFALEDKKWLKLTEKQQSEFKNRKSKKWYLRLDPFEQKLIDTYLNKFLDGAHYIPTQIRYIPGCRNAYQKRILSYDQMGRTTVLGHYYHSGALASFVPDKDISEQIARNNWLQVSEHTNNISVISLNNNVNIPVFGEKHIVEQTQRIVGDNTFMYVPINAFGTFTTPMFKEQIHQLLQETSEVYRDIYPDLCAGLAKTNPLPLENNIFQAKIEEIADAKDKNYFNKIRALKEAAENSNVKNKRIHNFDQITGNYYADIGANYIACTTVLNQRKDKAGASILFSCKSGKDRTGFMSYLVDGEIIRMTHPALDADQGTKLYKALACASHQQFLSSLNGGMPGRFGMKPVRLNETARSVQAYKQLFPRTASSTVIPF</sequence>
<evidence type="ECO:0008006" key="4">
    <source>
        <dbReference type="Google" id="ProtNLM"/>
    </source>
</evidence>
<name>A0A3N2QBZ8_9BACT</name>
<accession>A0A3N2QBZ8</accession>
<comment type="caution">
    <text evidence="2">The sequence shown here is derived from an EMBL/GenBank/DDBJ whole genome shotgun (WGS) entry which is preliminary data.</text>
</comment>
<evidence type="ECO:0000313" key="3">
    <source>
        <dbReference type="Proteomes" id="UP000270927"/>
    </source>
</evidence>
<proteinExistence type="predicted"/>
<evidence type="ECO:0000256" key="1">
    <source>
        <dbReference type="SAM" id="SignalP"/>
    </source>
</evidence>
<dbReference type="Pfam" id="PF13350">
    <property type="entry name" value="Y_phosphatase3"/>
    <property type="match status" value="1"/>
</dbReference>
<keyword evidence="1" id="KW-0732">Signal</keyword>
<protein>
    <recommendedName>
        <fullName evidence="4">Tyrosine specific protein phosphatases domain-containing protein</fullName>
    </recommendedName>
</protein>
<keyword evidence="3" id="KW-1185">Reference proteome</keyword>
<dbReference type="EMBL" id="RARA01000026">
    <property type="protein sequence ID" value="ROT47112.1"/>
    <property type="molecule type" value="Genomic_DNA"/>
</dbReference>
<feature type="signal peptide" evidence="1">
    <location>
        <begin position="1"/>
        <end position="25"/>
    </location>
</feature>
<dbReference type="RefSeq" id="WP_123663364.1">
    <property type="nucleotide sequence ID" value="NZ_RARA01000026.1"/>
</dbReference>
<feature type="chain" id="PRO_5018246396" description="Tyrosine specific protein phosphatases domain-containing protein" evidence="1">
    <location>
        <begin position="26"/>
        <end position="614"/>
    </location>
</feature>
<organism evidence="2 3">
    <name type="scientific">Candidatus Cardinium hertigii</name>
    <dbReference type="NCBI Taxonomy" id="247481"/>
    <lineage>
        <taxon>Bacteria</taxon>
        <taxon>Pseudomonadati</taxon>
        <taxon>Bacteroidota</taxon>
        <taxon>Cytophagia</taxon>
        <taxon>Cytophagales</taxon>
        <taxon>Amoebophilaceae</taxon>
        <taxon>Candidatus Cardinium</taxon>
    </lineage>
</organism>